<reference evidence="2 3" key="1">
    <citation type="journal article" date="2014" name="Genome Biol. Evol.">
        <title>The genome of the myxosporean Thelohanellus kitauei shows adaptations to nutrient acquisition within its fish host.</title>
        <authorList>
            <person name="Yang Y."/>
            <person name="Xiong J."/>
            <person name="Zhou Z."/>
            <person name="Huo F."/>
            <person name="Miao W."/>
            <person name="Ran C."/>
            <person name="Liu Y."/>
            <person name="Zhang J."/>
            <person name="Feng J."/>
            <person name="Wang M."/>
            <person name="Wang M."/>
            <person name="Wang L."/>
            <person name="Yao B."/>
        </authorList>
    </citation>
    <scope>NUCLEOTIDE SEQUENCE [LARGE SCALE GENOMIC DNA]</scope>
    <source>
        <strain evidence="2">Wuqing</strain>
    </source>
</reference>
<accession>A0A0C2JCA9</accession>
<sequence>MRCRFHSVDINDDEKKKLYLLNFIGSDGYSVLVDIYDTCEVSEVPYKDILRCLTRYYGKEIPRERRTTEDTKSFIRELKKLANGCRFGGQLEERVRDQIICGINDERIEEELMKVCENPEVSLSKIEDTALYVEGRRKGKGVENGISVHRVDRRPKQNPVKSINRNTTCIKCGRPKHGNAAMCPAAKSKCYLCGGLGHFKQVCIKSGMVRVEPARTRGSQNFIEDNHEDPECSDTE</sequence>
<comment type="caution">
    <text evidence="2">The sequence shown here is derived from an EMBL/GenBank/DDBJ whole genome shotgun (WGS) entry which is preliminary data.</text>
</comment>
<dbReference type="GO" id="GO:0008270">
    <property type="term" value="F:zinc ion binding"/>
    <property type="evidence" value="ECO:0007669"/>
    <property type="project" value="InterPro"/>
</dbReference>
<feature type="domain" description="CCHC-type" evidence="1">
    <location>
        <begin position="189"/>
        <end position="205"/>
    </location>
</feature>
<organism evidence="2 3">
    <name type="scientific">Thelohanellus kitauei</name>
    <name type="common">Myxosporean</name>
    <dbReference type="NCBI Taxonomy" id="669202"/>
    <lineage>
        <taxon>Eukaryota</taxon>
        <taxon>Metazoa</taxon>
        <taxon>Cnidaria</taxon>
        <taxon>Myxozoa</taxon>
        <taxon>Myxosporea</taxon>
        <taxon>Bivalvulida</taxon>
        <taxon>Platysporina</taxon>
        <taxon>Myxobolidae</taxon>
        <taxon>Thelohanellus</taxon>
    </lineage>
</organism>
<evidence type="ECO:0000313" key="2">
    <source>
        <dbReference type="EMBL" id="KII66803.1"/>
    </source>
</evidence>
<gene>
    <name evidence="2" type="ORF">RF11_15271</name>
</gene>
<name>A0A0C2JCA9_THEKT</name>
<evidence type="ECO:0000313" key="3">
    <source>
        <dbReference type="Proteomes" id="UP000031668"/>
    </source>
</evidence>
<dbReference type="AlphaFoldDB" id="A0A0C2JCA9"/>
<dbReference type="SUPFAM" id="SSF57756">
    <property type="entry name" value="Retrovirus zinc finger-like domains"/>
    <property type="match status" value="1"/>
</dbReference>
<dbReference type="SMART" id="SM00343">
    <property type="entry name" value="ZnF_C2HC"/>
    <property type="match status" value="2"/>
</dbReference>
<dbReference type="Gene3D" id="4.10.60.10">
    <property type="entry name" value="Zinc finger, CCHC-type"/>
    <property type="match status" value="1"/>
</dbReference>
<feature type="domain" description="CCHC-type" evidence="1">
    <location>
        <begin position="168"/>
        <end position="185"/>
    </location>
</feature>
<dbReference type="InterPro" id="IPR001878">
    <property type="entry name" value="Znf_CCHC"/>
</dbReference>
<dbReference type="OrthoDB" id="5971001at2759"/>
<dbReference type="InterPro" id="IPR036875">
    <property type="entry name" value="Znf_CCHC_sf"/>
</dbReference>
<dbReference type="EMBL" id="JWZT01003445">
    <property type="protein sequence ID" value="KII66803.1"/>
    <property type="molecule type" value="Genomic_DNA"/>
</dbReference>
<dbReference type="Proteomes" id="UP000031668">
    <property type="component" value="Unassembled WGS sequence"/>
</dbReference>
<proteinExistence type="predicted"/>
<protein>
    <recommendedName>
        <fullName evidence="1">CCHC-type domain-containing protein</fullName>
    </recommendedName>
</protein>
<keyword evidence="3" id="KW-1185">Reference proteome</keyword>
<evidence type="ECO:0000259" key="1">
    <source>
        <dbReference type="SMART" id="SM00343"/>
    </source>
</evidence>
<dbReference type="GO" id="GO:0003676">
    <property type="term" value="F:nucleic acid binding"/>
    <property type="evidence" value="ECO:0007669"/>
    <property type="project" value="InterPro"/>
</dbReference>